<dbReference type="InterPro" id="IPR029151">
    <property type="entry name" value="Sensor-like_sf"/>
</dbReference>
<gene>
    <name evidence="13" type="ORF">ATY35_17020</name>
</gene>
<feature type="transmembrane region" description="Helical" evidence="11">
    <location>
        <begin position="7"/>
        <end position="28"/>
    </location>
</feature>
<dbReference type="Gene3D" id="3.30.450.20">
    <property type="entry name" value="PAS domain"/>
    <property type="match status" value="2"/>
</dbReference>
<feature type="transmembrane region" description="Helical" evidence="11">
    <location>
        <begin position="273"/>
        <end position="295"/>
    </location>
</feature>
<proteinExistence type="inferred from homology"/>
<dbReference type="CDD" id="cd18773">
    <property type="entry name" value="PDC1_HK_sensor"/>
    <property type="match status" value="1"/>
</dbReference>
<keyword evidence="5 11" id="KW-0812">Transmembrane</keyword>
<comment type="subcellular location">
    <subcellularLocation>
        <location evidence="1">Cell inner membrane</location>
    </subcellularLocation>
    <subcellularLocation>
        <location evidence="2">Cell membrane</location>
        <topology evidence="2">Multi-pass membrane protein</topology>
    </subcellularLocation>
</comment>
<dbReference type="SUPFAM" id="SSF103190">
    <property type="entry name" value="Sensory domain-like"/>
    <property type="match status" value="1"/>
</dbReference>
<organism evidence="13 14">
    <name type="scientific">Vibrio cidicii</name>
    <dbReference type="NCBI Taxonomy" id="1763883"/>
    <lineage>
        <taxon>Bacteria</taxon>
        <taxon>Pseudomonadati</taxon>
        <taxon>Pseudomonadota</taxon>
        <taxon>Gammaproteobacteria</taxon>
        <taxon>Vibrionales</taxon>
        <taxon>Vibrionaceae</taxon>
        <taxon>Vibrio</taxon>
    </lineage>
</organism>
<dbReference type="InterPro" id="IPR004089">
    <property type="entry name" value="MCPsignal_dom"/>
</dbReference>
<dbReference type="Pfam" id="PF00015">
    <property type="entry name" value="MCPsignal"/>
    <property type="match status" value="1"/>
</dbReference>
<keyword evidence="3" id="KW-1003">Cell membrane</keyword>
<dbReference type="PROSITE" id="PS50111">
    <property type="entry name" value="CHEMOTAXIS_TRANSDUC_2"/>
    <property type="match status" value="1"/>
</dbReference>
<dbReference type="PANTHER" id="PTHR32089">
    <property type="entry name" value="METHYL-ACCEPTING CHEMOTAXIS PROTEIN MCPB"/>
    <property type="match status" value="1"/>
</dbReference>
<dbReference type="Proteomes" id="UP000075609">
    <property type="component" value="Unassembled WGS sequence"/>
</dbReference>
<dbReference type="Gene3D" id="1.10.287.950">
    <property type="entry name" value="Methyl-accepting chemotaxis protein"/>
    <property type="match status" value="1"/>
</dbReference>
<evidence type="ECO:0000256" key="6">
    <source>
        <dbReference type="ARBA" id="ARBA00022989"/>
    </source>
</evidence>
<dbReference type="CDD" id="cd11386">
    <property type="entry name" value="MCP_signal"/>
    <property type="match status" value="1"/>
</dbReference>
<keyword evidence="14" id="KW-1185">Reference proteome</keyword>
<evidence type="ECO:0000313" key="14">
    <source>
        <dbReference type="Proteomes" id="UP000075609"/>
    </source>
</evidence>
<reference evidence="13 14" key="1">
    <citation type="submission" date="2015-12" db="EMBL/GenBank/DDBJ databases">
        <authorList>
            <person name="Tarr C.L."/>
            <person name="Gladney L.M."/>
        </authorList>
    </citation>
    <scope>NUCLEOTIDE SEQUENCE [LARGE SCALE GENOMIC DNA]</scope>
    <source>
        <strain evidence="13 14">1048-83</strain>
    </source>
</reference>
<protein>
    <recommendedName>
        <fullName evidence="12">Methyl-accepting transducer domain-containing protein</fullName>
    </recommendedName>
</protein>
<dbReference type="PRINTS" id="PR00260">
    <property type="entry name" value="CHEMTRNSDUCR"/>
</dbReference>
<keyword evidence="6 11" id="KW-1133">Transmembrane helix</keyword>
<evidence type="ECO:0000313" key="13">
    <source>
        <dbReference type="EMBL" id="KYN85069.1"/>
    </source>
</evidence>
<dbReference type="EMBL" id="LOBP01000152">
    <property type="protein sequence ID" value="KYN85069.1"/>
    <property type="molecule type" value="Genomic_DNA"/>
</dbReference>
<dbReference type="InterPro" id="IPR004090">
    <property type="entry name" value="Chemotax_Me-accpt_rcpt"/>
</dbReference>
<keyword evidence="7 11" id="KW-0472">Membrane</keyword>
<sequence length="627" mass="68153">MSLNRKLLLIFGGMFLVIVIAISGWGYFSFKAESTKNYQELLERESFLIGRALEQRIDRNFDVLITMSSVVPISGGGIRDFGVMMEQLNSIAKHNQVINAYVALSDGSTYSTSTKGLVPNFNAKEKQREWFVRVFSGESRVVTAPYQSAEGDAVMAVAVPINRNGRVVGVLVTNIKVDTLTSFVSTLTPDNKIWVAREDGYILAAKHPEFLGKNLYQVRPTYAAFRDEISSSHSYHFNNQEFFVASQQIESNDWTIWAWEPWASITDASESNLLASLIISLVLLIVALLVLFYCLKKFVYEPLGGEPEEITALMNQVASGYLSVGQLTGGETGIYASAVGMASKLKAMLQEVKGVSQQVGSISGQVDATASSVSLNANDQMQNLEHTATAMNQMSSTVDEVARSAGNAYQAAEQAYLNASEGKCLVLNVDKGIDTLTKGIVSAQEAILAVDKESQSVGQIVDVIEDIAEQTNLLALNAAIEAARAGEQGRGFAVVADEVRNLASRTQASTAQIQELISKLQAEATRSVEVMQKNEQGSKDILVFSKKATLALETIQLSVSEIQNMNSQIATAAEEQSVVAAQINESVSDLNVLAGKTQEGSSKNRELAGQLRSNAERLEEQVNQFKF</sequence>
<evidence type="ECO:0000256" key="5">
    <source>
        <dbReference type="ARBA" id="ARBA00022692"/>
    </source>
</evidence>
<dbReference type="SMART" id="SM00283">
    <property type="entry name" value="MA"/>
    <property type="match status" value="1"/>
</dbReference>
<evidence type="ECO:0000256" key="1">
    <source>
        <dbReference type="ARBA" id="ARBA00004533"/>
    </source>
</evidence>
<evidence type="ECO:0000256" key="2">
    <source>
        <dbReference type="ARBA" id="ARBA00004651"/>
    </source>
</evidence>
<accession>A0ABR5VZU9</accession>
<keyword evidence="8 10" id="KW-0807">Transducer</keyword>
<keyword evidence="4" id="KW-0145">Chemotaxis</keyword>
<evidence type="ECO:0000256" key="7">
    <source>
        <dbReference type="ARBA" id="ARBA00023136"/>
    </source>
</evidence>
<comment type="caution">
    <text evidence="13">The sequence shown here is derived from an EMBL/GenBank/DDBJ whole genome shotgun (WGS) entry which is preliminary data.</text>
</comment>
<evidence type="ECO:0000256" key="10">
    <source>
        <dbReference type="PROSITE-ProRule" id="PRU00284"/>
    </source>
</evidence>
<dbReference type="Pfam" id="PF02743">
    <property type="entry name" value="dCache_1"/>
    <property type="match status" value="1"/>
</dbReference>
<feature type="domain" description="Methyl-accepting transducer" evidence="12">
    <location>
        <begin position="355"/>
        <end position="591"/>
    </location>
</feature>
<dbReference type="SUPFAM" id="SSF58104">
    <property type="entry name" value="Methyl-accepting chemotaxis protein (MCP) signaling domain"/>
    <property type="match status" value="1"/>
</dbReference>
<dbReference type="RefSeq" id="WP_061900312.1">
    <property type="nucleotide sequence ID" value="NZ_CAXYEW010000033.1"/>
</dbReference>
<comment type="similarity">
    <text evidence="9">Belongs to the methyl-accepting chemotaxis (MCP) protein family.</text>
</comment>
<name>A0ABR5VZU9_9VIBR</name>
<evidence type="ECO:0000256" key="3">
    <source>
        <dbReference type="ARBA" id="ARBA00022475"/>
    </source>
</evidence>
<evidence type="ECO:0000256" key="8">
    <source>
        <dbReference type="ARBA" id="ARBA00023224"/>
    </source>
</evidence>
<evidence type="ECO:0000256" key="4">
    <source>
        <dbReference type="ARBA" id="ARBA00022500"/>
    </source>
</evidence>
<dbReference type="InterPro" id="IPR033479">
    <property type="entry name" value="dCache_1"/>
</dbReference>
<evidence type="ECO:0000256" key="11">
    <source>
        <dbReference type="SAM" id="Phobius"/>
    </source>
</evidence>
<evidence type="ECO:0000256" key="9">
    <source>
        <dbReference type="ARBA" id="ARBA00029447"/>
    </source>
</evidence>
<dbReference type="PANTHER" id="PTHR32089:SF119">
    <property type="entry name" value="METHYL-ACCEPTING CHEMOTAXIS PROTEIN CTPL"/>
    <property type="match status" value="1"/>
</dbReference>
<evidence type="ECO:0000259" key="12">
    <source>
        <dbReference type="PROSITE" id="PS50111"/>
    </source>
</evidence>